<dbReference type="InterPro" id="IPR001647">
    <property type="entry name" value="HTH_TetR"/>
</dbReference>
<dbReference type="PROSITE" id="PS50977">
    <property type="entry name" value="HTH_TETR_2"/>
    <property type="match status" value="1"/>
</dbReference>
<keyword evidence="2 4" id="KW-0238">DNA-binding</keyword>
<dbReference type="InterPro" id="IPR009057">
    <property type="entry name" value="Homeodomain-like_sf"/>
</dbReference>
<dbReference type="PROSITE" id="PS01081">
    <property type="entry name" value="HTH_TETR_1"/>
    <property type="match status" value="1"/>
</dbReference>
<evidence type="ECO:0000256" key="4">
    <source>
        <dbReference type="PROSITE-ProRule" id="PRU00335"/>
    </source>
</evidence>
<organism evidence="6 7">
    <name type="scientific">Nocardioides panzhihuensis</name>
    <dbReference type="NCBI Taxonomy" id="860243"/>
    <lineage>
        <taxon>Bacteria</taxon>
        <taxon>Bacillati</taxon>
        <taxon>Actinomycetota</taxon>
        <taxon>Actinomycetes</taxon>
        <taxon>Propionibacteriales</taxon>
        <taxon>Nocardioidaceae</taxon>
        <taxon>Nocardioides</taxon>
    </lineage>
</organism>
<evidence type="ECO:0000256" key="2">
    <source>
        <dbReference type="ARBA" id="ARBA00023125"/>
    </source>
</evidence>
<dbReference type="AlphaFoldDB" id="A0A7Z0DRK3"/>
<dbReference type="Proteomes" id="UP000564496">
    <property type="component" value="Unassembled WGS sequence"/>
</dbReference>
<dbReference type="PANTHER" id="PTHR30055:SF237">
    <property type="entry name" value="TRANSCRIPTIONAL REPRESSOR MCE3R"/>
    <property type="match status" value="1"/>
</dbReference>
<dbReference type="Gene3D" id="1.10.357.10">
    <property type="entry name" value="Tetracycline Repressor, domain 2"/>
    <property type="match status" value="1"/>
</dbReference>
<dbReference type="GO" id="GO:0003700">
    <property type="term" value="F:DNA-binding transcription factor activity"/>
    <property type="evidence" value="ECO:0007669"/>
    <property type="project" value="TreeGrafter"/>
</dbReference>
<comment type="caution">
    <text evidence="6">The sequence shown here is derived from an EMBL/GenBank/DDBJ whole genome shotgun (WGS) entry which is preliminary data.</text>
</comment>
<sequence length="194" mass="21515">MTLRQAQDIASAPTKTRREQILDTAAELFAARGFHGVSVSELGAACGISGPALYKHFPSKDAMLAEMLVSISQELLREGRVRVKAASGTAAAIEALIDWHVDFALRDRALIVVQERDWQSLPHEAREQVRTLQRKYVDLWADQLRDRNPSLTPDTARAMAHAVFGLINSTPHNRVLPEEATRDVLVRMARAALV</sequence>
<dbReference type="PRINTS" id="PR00455">
    <property type="entry name" value="HTHTETR"/>
</dbReference>
<dbReference type="Pfam" id="PF00440">
    <property type="entry name" value="TetR_N"/>
    <property type="match status" value="1"/>
</dbReference>
<gene>
    <name evidence="6" type="ORF">BJ988_005011</name>
</gene>
<name>A0A7Z0DRK3_9ACTN</name>
<dbReference type="Pfam" id="PF17932">
    <property type="entry name" value="TetR_C_24"/>
    <property type="match status" value="1"/>
</dbReference>
<dbReference type="SUPFAM" id="SSF48498">
    <property type="entry name" value="Tetracyclin repressor-like, C-terminal domain"/>
    <property type="match status" value="1"/>
</dbReference>
<protein>
    <submittedName>
        <fullName evidence="6">AcrR family transcriptional regulator</fullName>
    </submittedName>
</protein>
<keyword evidence="3" id="KW-0804">Transcription</keyword>
<evidence type="ECO:0000256" key="3">
    <source>
        <dbReference type="ARBA" id="ARBA00023163"/>
    </source>
</evidence>
<dbReference type="RefSeq" id="WP_179660562.1">
    <property type="nucleotide sequence ID" value="NZ_JACBZR010000001.1"/>
</dbReference>
<dbReference type="GO" id="GO:0045892">
    <property type="term" value="P:negative regulation of DNA-templated transcription"/>
    <property type="evidence" value="ECO:0007669"/>
    <property type="project" value="UniProtKB-ARBA"/>
</dbReference>
<keyword evidence="7" id="KW-1185">Reference proteome</keyword>
<dbReference type="PANTHER" id="PTHR30055">
    <property type="entry name" value="HTH-TYPE TRANSCRIPTIONAL REGULATOR RUTR"/>
    <property type="match status" value="1"/>
</dbReference>
<dbReference type="InterPro" id="IPR023772">
    <property type="entry name" value="DNA-bd_HTH_TetR-type_CS"/>
</dbReference>
<dbReference type="FunFam" id="1.10.10.60:FF:000141">
    <property type="entry name" value="TetR family transcriptional regulator"/>
    <property type="match status" value="1"/>
</dbReference>
<keyword evidence="1" id="KW-0805">Transcription regulation</keyword>
<evidence type="ECO:0000256" key="1">
    <source>
        <dbReference type="ARBA" id="ARBA00023015"/>
    </source>
</evidence>
<dbReference type="SUPFAM" id="SSF46689">
    <property type="entry name" value="Homeodomain-like"/>
    <property type="match status" value="1"/>
</dbReference>
<reference evidence="6 7" key="1">
    <citation type="submission" date="2020-07" db="EMBL/GenBank/DDBJ databases">
        <title>Sequencing the genomes of 1000 actinobacteria strains.</title>
        <authorList>
            <person name="Klenk H.-P."/>
        </authorList>
    </citation>
    <scope>NUCLEOTIDE SEQUENCE [LARGE SCALE GENOMIC DNA]</scope>
    <source>
        <strain evidence="6 7">DSM 26487</strain>
    </source>
</reference>
<dbReference type="EMBL" id="JACBZR010000001">
    <property type="protein sequence ID" value="NYI80363.1"/>
    <property type="molecule type" value="Genomic_DNA"/>
</dbReference>
<dbReference type="InterPro" id="IPR036271">
    <property type="entry name" value="Tet_transcr_reg_TetR-rel_C_sf"/>
</dbReference>
<proteinExistence type="predicted"/>
<feature type="domain" description="HTH tetR-type" evidence="5">
    <location>
        <begin position="15"/>
        <end position="75"/>
    </location>
</feature>
<dbReference type="Gene3D" id="1.10.10.60">
    <property type="entry name" value="Homeodomain-like"/>
    <property type="match status" value="1"/>
</dbReference>
<feature type="DNA-binding region" description="H-T-H motif" evidence="4">
    <location>
        <begin position="38"/>
        <end position="57"/>
    </location>
</feature>
<dbReference type="InterPro" id="IPR041490">
    <property type="entry name" value="KstR2_TetR_C"/>
</dbReference>
<evidence type="ECO:0000313" key="7">
    <source>
        <dbReference type="Proteomes" id="UP000564496"/>
    </source>
</evidence>
<dbReference type="GO" id="GO:0000976">
    <property type="term" value="F:transcription cis-regulatory region binding"/>
    <property type="evidence" value="ECO:0007669"/>
    <property type="project" value="TreeGrafter"/>
</dbReference>
<evidence type="ECO:0000259" key="5">
    <source>
        <dbReference type="PROSITE" id="PS50977"/>
    </source>
</evidence>
<dbReference type="InterPro" id="IPR050109">
    <property type="entry name" value="HTH-type_TetR-like_transc_reg"/>
</dbReference>
<accession>A0A7Z0DRK3</accession>
<evidence type="ECO:0000313" key="6">
    <source>
        <dbReference type="EMBL" id="NYI80363.1"/>
    </source>
</evidence>